<dbReference type="RefSeq" id="WP_388354421.1">
    <property type="nucleotide sequence ID" value="NZ_JBIAFJ010000056.1"/>
</dbReference>
<evidence type="ECO:0000313" key="3">
    <source>
        <dbReference type="Proteomes" id="UP001601197"/>
    </source>
</evidence>
<feature type="domain" description="LexA repressor DNA-binding" evidence="1">
    <location>
        <begin position="7"/>
        <end position="43"/>
    </location>
</feature>
<accession>A0ABW6L2Z5</accession>
<proteinExistence type="predicted"/>
<dbReference type="Pfam" id="PF01726">
    <property type="entry name" value="LexA_DNA_bind"/>
    <property type="match status" value="1"/>
</dbReference>
<sequence>MNRHPVHLTEREEEILRCVRRWIKERGEGPSVRQLARAIGMRTGAIGMRTGWTRCAPIR</sequence>
<gene>
    <name evidence="2" type="ORF">ACFYNZ_34420</name>
</gene>
<dbReference type="EMBL" id="JBIAFJ010000056">
    <property type="protein sequence ID" value="MFE9174471.1"/>
    <property type="molecule type" value="Genomic_DNA"/>
</dbReference>
<name>A0ABW6L2Z5_9ACTN</name>
<dbReference type="Proteomes" id="UP001601197">
    <property type="component" value="Unassembled WGS sequence"/>
</dbReference>
<protein>
    <recommendedName>
        <fullName evidence="1">LexA repressor DNA-binding domain-containing protein</fullName>
    </recommendedName>
</protein>
<dbReference type="SUPFAM" id="SSF46785">
    <property type="entry name" value="Winged helix' DNA-binding domain"/>
    <property type="match status" value="1"/>
</dbReference>
<dbReference type="InterPro" id="IPR036388">
    <property type="entry name" value="WH-like_DNA-bd_sf"/>
</dbReference>
<comment type="caution">
    <text evidence="2">The sequence shown here is derived from an EMBL/GenBank/DDBJ whole genome shotgun (WGS) entry which is preliminary data.</text>
</comment>
<evidence type="ECO:0000259" key="1">
    <source>
        <dbReference type="Pfam" id="PF01726"/>
    </source>
</evidence>
<evidence type="ECO:0000313" key="2">
    <source>
        <dbReference type="EMBL" id="MFE9174471.1"/>
    </source>
</evidence>
<dbReference type="Gene3D" id="1.10.10.10">
    <property type="entry name" value="Winged helix-like DNA-binding domain superfamily/Winged helix DNA-binding domain"/>
    <property type="match status" value="1"/>
</dbReference>
<dbReference type="InterPro" id="IPR006199">
    <property type="entry name" value="LexA_DNA-bd_dom"/>
</dbReference>
<keyword evidence="3" id="KW-1185">Reference proteome</keyword>
<reference evidence="2 3" key="1">
    <citation type="submission" date="2024-10" db="EMBL/GenBank/DDBJ databases">
        <title>The Natural Products Discovery Center: Release of the First 8490 Sequenced Strains for Exploring Actinobacteria Biosynthetic Diversity.</title>
        <authorList>
            <person name="Kalkreuter E."/>
            <person name="Kautsar S.A."/>
            <person name="Yang D."/>
            <person name="Bader C.D."/>
            <person name="Teijaro C.N."/>
            <person name="Fluegel L."/>
            <person name="Davis C.M."/>
            <person name="Simpson J.R."/>
            <person name="Lauterbach L."/>
            <person name="Steele A.D."/>
            <person name="Gui C."/>
            <person name="Meng S."/>
            <person name="Li G."/>
            <person name="Viehrig K."/>
            <person name="Ye F."/>
            <person name="Su P."/>
            <person name="Kiefer A.F."/>
            <person name="Nichols A."/>
            <person name="Cepeda A.J."/>
            <person name="Yan W."/>
            <person name="Fan B."/>
            <person name="Jiang Y."/>
            <person name="Adhikari A."/>
            <person name="Zheng C.-J."/>
            <person name="Schuster L."/>
            <person name="Cowan T.M."/>
            <person name="Smanski M.J."/>
            <person name="Chevrette M.G."/>
            <person name="De Carvalho L.P.S."/>
            <person name="Shen B."/>
        </authorList>
    </citation>
    <scope>NUCLEOTIDE SEQUENCE [LARGE SCALE GENOMIC DNA]</scope>
    <source>
        <strain evidence="2 3">NPDC007147</strain>
    </source>
</reference>
<organism evidence="2 3">
    <name type="scientific">Streptomyces kebangsaanensis</name>
    <dbReference type="NCBI Taxonomy" id="864058"/>
    <lineage>
        <taxon>Bacteria</taxon>
        <taxon>Bacillati</taxon>
        <taxon>Actinomycetota</taxon>
        <taxon>Actinomycetes</taxon>
        <taxon>Kitasatosporales</taxon>
        <taxon>Streptomycetaceae</taxon>
        <taxon>Streptomyces</taxon>
    </lineage>
</organism>
<dbReference type="InterPro" id="IPR036390">
    <property type="entry name" value="WH_DNA-bd_sf"/>
</dbReference>